<sequence>MPKKSWKEQRTEELIAKHGELPPPWSEFPDTHPCEIVWRMGSGEDYLDMFYDWWDSEKEVFTEARRIEYFRRWPPPHRWLRHMIDCIWDLQYDDDDAGDDEEKEKAKYAPYLVRTSELGFGSEEDYERDFNEFGQEEFDDDDDDDDEDADEIKDGSSK</sequence>
<keyword evidence="3" id="KW-1185">Reference proteome</keyword>
<dbReference type="EMBL" id="JAQHRD010000012">
    <property type="protein sequence ID" value="KAJ6437361.1"/>
    <property type="molecule type" value="Genomic_DNA"/>
</dbReference>
<proteinExistence type="predicted"/>
<dbReference type="Proteomes" id="UP001163105">
    <property type="component" value="Unassembled WGS sequence"/>
</dbReference>
<reference evidence="2" key="1">
    <citation type="submission" date="2023-01" db="EMBL/GenBank/DDBJ databases">
        <title>The growth and conidiation of Purpureocillium lavendulum are regulated by nitrogen source and histone H3K14 acetylation.</title>
        <authorList>
            <person name="Tang P."/>
            <person name="Han J."/>
            <person name="Zhang C."/>
            <person name="Tang P."/>
            <person name="Qi F."/>
            <person name="Zhang K."/>
            <person name="Liang L."/>
        </authorList>
    </citation>
    <scope>NUCLEOTIDE SEQUENCE</scope>
    <source>
        <strain evidence="2">YMF1.00683</strain>
    </source>
</reference>
<dbReference type="AlphaFoldDB" id="A0AB34FFC3"/>
<evidence type="ECO:0000313" key="2">
    <source>
        <dbReference type="EMBL" id="KAJ6437361.1"/>
    </source>
</evidence>
<feature type="region of interest" description="Disordered" evidence="1">
    <location>
        <begin position="120"/>
        <end position="158"/>
    </location>
</feature>
<accession>A0AB34FFC3</accession>
<evidence type="ECO:0000256" key="1">
    <source>
        <dbReference type="SAM" id="MobiDB-lite"/>
    </source>
</evidence>
<feature type="compositionally biased region" description="Acidic residues" evidence="1">
    <location>
        <begin position="134"/>
        <end position="151"/>
    </location>
</feature>
<evidence type="ECO:0000313" key="3">
    <source>
        <dbReference type="Proteomes" id="UP001163105"/>
    </source>
</evidence>
<gene>
    <name evidence="2" type="ORF">O9K51_09917</name>
</gene>
<organism evidence="2 3">
    <name type="scientific">Purpureocillium lavendulum</name>
    <dbReference type="NCBI Taxonomy" id="1247861"/>
    <lineage>
        <taxon>Eukaryota</taxon>
        <taxon>Fungi</taxon>
        <taxon>Dikarya</taxon>
        <taxon>Ascomycota</taxon>
        <taxon>Pezizomycotina</taxon>
        <taxon>Sordariomycetes</taxon>
        <taxon>Hypocreomycetidae</taxon>
        <taxon>Hypocreales</taxon>
        <taxon>Ophiocordycipitaceae</taxon>
        <taxon>Purpureocillium</taxon>
    </lineage>
</organism>
<comment type="caution">
    <text evidence="2">The sequence shown here is derived from an EMBL/GenBank/DDBJ whole genome shotgun (WGS) entry which is preliminary data.</text>
</comment>
<protein>
    <submittedName>
        <fullName evidence="2">Uncharacterized protein</fullName>
    </submittedName>
</protein>
<name>A0AB34FFC3_9HYPO</name>